<evidence type="ECO:0000256" key="3">
    <source>
        <dbReference type="ARBA" id="ARBA00022598"/>
    </source>
</evidence>
<keyword evidence="6 12" id="KW-0862">Zinc</keyword>
<dbReference type="GO" id="GO:0005739">
    <property type="term" value="C:mitochondrion"/>
    <property type="evidence" value="ECO:0007669"/>
    <property type="project" value="UniProtKB-SubCell"/>
</dbReference>
<dbReference type="PROSITE" id="PS50860">
    <property type="entry name" value="AA_TRNA_LIGASE_II_ALA"/>
    <property type="match status" value="1"/>
</dbReference>
<evidence type="ECO:0000256" key="9">
    <source>
        <dbReference type="ARBA" id="ARBA00022917"/>
    </source>
</evidence>
<keyword evidence="3 12" id="KW-0436">Ligase</keyword>
<dbReference type="EC" id="6.1.1.7" evidence="12"/>
<dbReference type="FunFam" id="3.30.930.10:FF:000011">
    <property type="entry name" value="Alanine--tRNA ligase, cytoplasmic"/>
    <property type="match status" value="1"/>
</dbReference>
<dbReference type="Pfam" id="PF07973">
    <property type="entry name" value="tRNA_SAD"/>
    <property type="match status" value="1"/>
</dbReference>
<dbReference type="InterPro" id="IPR018162">
    <property type="entry name" value="Ala-tRNA-ligase_IIc_anticod-bd"/>
</dbReference>
<comment type="similarity">
    <text evidence="1">Belongs to the class-II aminoacyl-tRNA synthetase family. Alax-L subfamily.</text>
</comment>
<keyword evidence="5 12" id="KW-0547">Nucleotide-binding</keyword>
<organism evidence="15 16">
    <name type="scientific">Diacronema lutheri</name>
    <name type="common">Unicellular marine alga</name>
    <name type="synonym">Monochrysis lutheri</name>
    <dbReference type="NCBI Taxonomy" id="2081491"/>
    <lineage>
        <taxon>Eukaryota</taxon>
        <taxon>Haptista</taxon>
        <taxon>Haptophyta</taxon>
        <taxon>Pavlovophyceae</taxon>
        <taxon>Pavlovales</taxon>
        <taxon>Pavlovaceae</taxon>
        <taxon>Diacronema</taxon>
    </lineage>
</organism>
<sequence>MARRVLTASGVMLALNLPAGVLSAIVPPALSTLHFARASSLACSRSGALAARRPACRTAALSMSARETAWPAARVRATFVDFFRAKYAHTNYRSSPVVPLDDPTLLFCNAGMNQFKPIFLGQADPKSPLAKLTRAVNSQKCIRAGGKHNDLEDVGFDTYHHTFFEMLGTWSFGDYFKTEAVEWAFELLTSEFGLDKNRLYATYFEGDAAQGLEPDLEARDLWRKLLPESHVLPGNAKDNFWEMGDTGPCGPCSELHYDRIGGGRDASALVNQDDPNVLEIWNLVFMQFNREASGELRRLPACHVDTGMGFERLVSVLQDRLSNYDTDVFAPLFAHLQRDTGAPPYAGKLGDEDVGMRDTAYRVIADHIRTLSFAIADGALPSNEGRGYVLRRILRRAVRYGRQKLGAPDGFLARLAAPVADAFGDEFPELRNRLEHVQAVLDDEESSFGSMLARGIKEFERRTDALAEAGGDRVDGATAFFLYDSMGFPLDLTVLMAKEKGLRVDEAGFEAEMAAQRERSAAAAKAAKATDGGRSLALEVGETAELARAGVRPTDDSAKYEAADAPPLRGATVVAIFDGARFLGPADSADSSSGALALVLDRTSFYAESGGQVGDVGQIVPDAEGEAWRFEVSDTQAYAGYVVHVGRVVGGSFAVGARARAAVDAAVRRKVAPNHSMTHVLNLALRKQLGEGVEQRGSLCDAERLRFDFAHGASLTDAELRAVEETVAAVIAARRRVHAQSVPLNAARAVSAVRAVFGETYPDPVRLVSMGVPIDELLADPANAGWAETSIEFCGGTHVASTGDAQLFSIVEETGIAKGVRRITALTRDAAAAAVAEGRALEQQLAALRAADGGVPAREALVALRARVDGVTAPTVVKSAVRAECAVLEKAVAAKAKAEASARANAAVAAALAAAERAQASGAAYVVLPLGDGLDSKGVGAVVKAVSKAVPRLALLALASADGSLLCVSQVPPEAVEKKGLRATDWVLAVVQLGGGRGGGKPEAAQGQAPADAISLDAALAAADDFARSQLGA</sequence>
<keyword evidence="7 12" id="KW-0067">ATP-binding</keyword>
<dbReference type="GO" id="GO:0004813">
    <property type="term" value="F:alanine-tRNA ligase activity"/>
    <property type="evidence" value="ECO:0007669"/>
    <property type="project" value="UniProtKB-UniRule"/>
</dbReference>
<feature type="binding site" evidence="12">
    <location>
        <position position="679"/>
    </location>
    <ligand>
        <name>Zn(2+)</name>
        <dbReference type="ChEBI" id="CHEBI:29105"/>
    </ligand>
</feature>
<comment type="cofactor">
    <cofactor evidence="12">
        <name>Zn(2+)</name>
        <dbReference type="ChEBI" id="CHEBI:29105"/>
    </cofactor>
    <text evidence="12">Binds 1 zinc ion per subunit.</text>
</comment>
<dbReference type="Gene3D" id="3.10.310.40">
    <property type="match status" value="1"/>
</dbReference>
<name>A0A8J5Y1S2_DIALT</name>
<dbReference type="OrthoDB" id="2423964at2759"/>
<dbReference type="InterPro" id="IPR012947">
    <property type="entry name" value="tRNA_SAD"/>
</dbReference>
<dbReference type="HAMAP" id="MF_00036_B">
    <property type="entry name" value="Ala_tRNA_synth_B"/>
    <property type="match status" value="1"/>
</dbReference>
<evidence type="ECO:0000256" key="10">
    <source>
        <dbReference type="ARBA" id="ARBA00023146"/>
    </source>
</evidence>
<dbReference type="EMBL" id="JAGTXO010000002">
    <property type="protein sequence ID" value="KAG8469759.1"/>
    <property type="molecule type" value="Genomic_DNA"/>
</dbReference>
<dbReference type="Gene3D" id="3.30.930.10">
    <property type="entry name" value="Bira Bifunctional Protein, Domain 2"/>
    <property type="match status" value="1"/>
</dbReference>
<dbReference type="InterPro" id="IPR018163">
    <property type="entry name" value="Thr/Ala-tRNA-synth_IIc_edit"/>
</dbReference>
<dbReference type="SUPFAM" id="SSF55681">
    <property type="entry name" value="Class II aaRS and biotin synthetases"/>
    <property type="match status" value="1"/>
</dbReference>
<evidence type="ECO:0000256" key="1">
    <source>
        <dbReference type="ARBA" id="ARBA00008429"/>
    </source>
</evidence>
<dbReference type="GO" id="GO:0002161">
    <property type="term" value="F:aminoacyl-tRNA deacylase activity"/>
    <property type="evidence" value="ECO:0007669"/>
    <property type="project" value="TreeGrafter"/>
</dbReference>
<dbReference type="InterPro" id="IPR018165">
    <property type="entry name" value="Ala-tRNA-synth_IIc_core"/>
</dbReference>
<evidence type="ECO:0000256" key="7">
    <source>
        <dbReference type="ARBA" id="ARBA00022840"/>
    </source>
</evidence>
<keyword evidence="12" id="KW-0496">Mitochondrion</keyword>
<evidence type="ECO:0000313" key="15">
    <source>
        <dbReference type="EMBL" id="KAG8469759.1"/>
    </source>
</evidence>
<keyword evidence="4 12" id="KW-0479">Metal-binding</keyword>
<dbReference type="Proteomes" id="UP000751190">
    <property type="component" value="Unassembled WGS sequence"/>
</dbReference>
<dbReference type="GO" id="GO:0070143">
    <property type="term" value="P:mitochondrial alanyl-tRNA aminoacylation"/>
    <property type="evidence" value="ECO:0007669"/>
    <property type="project" value="UniProtKB-UniRule"/>
</dbReference>
<dbReference type="InterPro" id="IPR009000">
    <property type="entry name" value="Transl_B-barrel_sf"/>
</dbReference>
<evidence type="ECO:0000256" key="13">
    <source>
        <dbReference type="SAM" id="SignalP"/>
    </source>
</evidence>
<gene>
    <name evidence="15" type="ORF">KFE25_006214</name>
</gene>
<evidence type="ECO:0000256" key="2">
    <source>
        <dbReference type="ARBA" id="ARBA00022555"/>
    </source>
</evidence>
<dbReference type="OMA" id="NCLEIWN"/>
<feature type="binding site" evidence="12">
    <location>
        <position position="798"/>
    </location>
    <ligand>
        <name>Zn(2+)</name>
        <dbReference type="ChEBI" id="CHEBI:29105"/>
    </ligand>
</feature>
<keyword evidence="12" id="KW-0963">Cytoplasm</keyword>
<dbReference type="Gene3D" id="3.30.980.10">
    <property type="entry name" value="Threonyl-trna Synthetase, Chain A, domain 2"/>
    <property type="match status" value="1"/>
</dbReference>
<dbReference type="Gene3D" id="2.40.30.130">
    <property type="match status" value="1"/>
</dbReference>
<dbReference type="FunFam" id="3.30.980.10:FF:000004">
    <property type="entry name" value="Alanine--tRNA ligase, cytoplasmic"/>
    <property type="match status" value="1"/>
</dbReference>
<evidence type="ECO:0000259" key="14">
    <source>
        <dbReference type="PROSITE" id="PS50860"/>
    </source>
</evidence>
<dbReference type="InterPro" id="IPR045864">
    <property type="entry name" value="aa-tRNA-synth_II/BPL/LPL"/>
</dbReference>
<comment type="domain">
    <text evidence="12">Consists of three domains; the N-terminal catalytic domain, the editing domain and the C-terminal C-Ala domain. The editing domain removes incorrectly charged amino acids, while the C-Ala domain, along with tRNA(Ala), serves as a bridge to cooperatively bring together the editing and aminoacylation centers thus stimulating deacylation of misacylated tRNAs.</text>
</comment>
<keyword evidence="2 12" id="KW-0820">tRNA-binding</keyword>
<dbReference type="SMART" id="SM00863">
    <property type="entry name" value="tRNA_SAD"/>
    <property type="match status" value="1"/>
</dbReference>
<comment type="subcellular location">
    <subcellularLocation>
        <location evidence="12">Mitochondrion</location>
    </subcellularLocation>
    <subcellularLocation>
        <location evidence="12">Cytoplasm</location>
    </subcellularLocation>
</comment>
<evidence type="ECO:0000256" key="11">
    <source>
        <dbReference type="ARBA" id="ARBA00048300"/>
    </source>
</evidence>
<accession>A0A8J5Y1S2</accession>
<evidence type="ECO:0000256" key="12">
    <source>
        <dbReference type="HAMAP-Rule" id="MF_03133"/>
    </source>
</evidence>
<dbReference type="NCBIfam" id="TIGR00344">
    <property type="entry name" value="alaS"/>
    <property type="match status" value="1"/>
</dbReference>
<dbReference type="Pfam" id="PF01411">
    <property type="entry name" value="tRNA-synt_2c"/>
    <property type="match status" value="1"/>
</dbReference>
<dbReference type="Pfam" id="PF02272">
    <property type="entry name" value="DHHA1"/>
    <property type="match status" value="1"/>
</dbReference>
<evidence type="ECO:0000313" key="16">
    <source>
        <dbReference type="Proteomes" id="UP000751190"/>
    </source>
</evidence>
<reference evidence="15" key="1">
    <citation type="submission" date="2021-05" db="EMBL/GenBank/DDBJ databases">
        <title>The genome of the haptophyte Pavlova lutheri (Diacronema luteri, Pavlovales) - a model for lipid biosynthesis in eukaryotic algae.</title>
        <authorList>
            <person name="Hulatt C.J."/>
            <person name="Posewitz M.C."/>
        </authorList>
    </citation>
    <scope>NUCLEOTIDE SEQUENCE</scope>
    <source>
        <strain evidence="15">NIVA-4/92</strain>
    </source>
</reference>
<comment type="caution">
    <text evidence="15">The sequence shown here is derived from an EMBL/GenBank/DDBJ whole genome shotgun (WGS) entry which is preliminary data.</text>
</comment>
<proteinExistence type="inferred from homology"/>
<keyword evidence="16" id="KW-1185">Reference proteome</keyword>
<dbReference type="PANTHER" id="PTHR11777">
    <property type="entry name" value="ALANYL-TRNA SYNTHETASE"/>
    <property type="match status" value="1"/>
</dbReference>
<feature type="binding site" evidence="12">
    <location>
        <position position="675"/>
    </location>
    <ligand>
        <name>Zn(2+)</name>
        <dbReference type="ChEBI" id="CHEBI:29105"/>
    </ligand>
</feature>
<feature type="chain" id="PRO_5035178802" description="Alanine--tRNA ligase" evidence="13">
    <location>
        <begin position="24"/>
        <end position="1033"/>
    </location>
</feature>
<evidence type="ECO:0000256" key="6">
    <source>
        <dbReference type="ARBA" id="ARBA00022833"/>
    </source>
</evidence>
<keyword evidence="10 12" id="KW-0030">Aminoacyl-tRNA synthetase</keyword>
<dbReference type="InterPro" id="IPR018164">
    <property type="entry name" value="Ala-tRNA-synth_IIc_N"/>
</dbReference>
<feature type="signal peptide" evidence="13">
    <location>
        <begin position="1"/>
        <end position="23"/>
    </location>
</feature>
<dbReference type="SUPFAM" id="SSF50447">
    <property type="entry name" value="Translation proteins"/>
    <property type="match status" value="1"/>
</dbReference>
<keyword evidence="13" id="KW-0732">Signal</keyword>
<dbReference type="CDD" id="cd00673">
    <property type="entry name" value="AlaRS_core"/>
    <property type="match status" value="1"/>
</dbReference>
<evidence type="ECO:0000256" key="8">
    <source>
        <dbReference type="ARBA" id="ARBA00022884"/>
    </source>
</evidence>
<dbReference type="AlphaFoldDB" id="A0A8J5Y1S2"/>
<dbReference type="PRINTS" id="PR00980">
    <property type="entry name" value="TRNASYNTHALA"/>
</dbReference>
<dbReference type="GO" id="GO:0000049">
    <property type="term" value="F:tRNA binding"/>
    <property type="evidence" value="ECO:0007669"/>
    <property type="project" value="UniProtKB-KW"/>
</dbReference>
<feature type="domain" description="Alanyl-transfer RNA synthetases family profile" evidence="14">
    <location>
        <begin position="70"/>
        <end position="837"/>
    </location>
</feature>
<dbReference type="GO" id="GO:0005524">
    <property type="term" value="F:ATP binding"/>
    <property type="evidence" value="ECO:0007669"/>
    <property type="project" value="UniProtKB-UniRule"/>
</dbReference>
<dbReference type="InterPro" id="IPR003156">
    <property type="entry name" value="DHHA1_dom"/>
</dbReference>
<dbReference type="InterPro" id="IPR050058">
    <property type="entry name" value="Ala-tRNA_ligase"/>
</dbReference>
<comment type="catalytic activity">
    <reaction evidence="11 12">
        <text>tRNA(Ala) + L-alanine + ATP = L-alanyl-tRNA(Ala) + AMP + diphosphate</text>
        <dbReference type="Rhea" id="RHEA:12540"/>
        <dbReference type="Rhea" id="RHEA-COMP:9657"/>
        <dbReference type="Rhea" id="RHEA-COMP:9923"/>
        <dbReference type="ChEBI" id="CHEBI:30616"/>
        <dbReference type="ChEBI" id="CHEBI:33019"/>
        <dbReference type="ChEBI" id="CHEBI:57972"/>
        <dbReference type="ChEBI" id="CHEBI:78442"/>
        <dbReference type="ChEBI" id="CHEBI:78497"/>
        <dbReference type="ChEBI" id="CHEBI:456215"/>
        <dbReference type="EC" id="6.1.1.7"/>
    </reaction>
</comment>
<comment type="function">
    <text evidence="12">Catalyzes the attachment of alanine to tRNA(Ala) in a two-step reaction: alanine is first activated by ATP to form Ala-AMP and then transferred to the acceptor end of tRNA(Ala). Also edits incorrectly charged tRNA(Ala) via its editing domain.</text>
</comment>
<protein>
    <recommendedName>
        <fullName evidence="12">Alanine--tRNA ligase</fullName>
        <ecNumber evidence="12">6.1.1.7</ecNumber>
    </recommendedName>
    <alternativeName>
        <fullName evidence="12">Alanyl-tRNA synthetase</fullName>
        <shortName evidence="12">AlaRS</shortName>
    </alternativeName>
</protein>
<dbReference type="InterPro" id="IPR023033">
    <property type="entry name" value="Ala_tRNA_ligase_euk/bac"/>
</dbReference>
<evidence type="ECO:0000256" key="4">
    <source>
        <dbReference type="ARBA" id="ARBA00022723"/>
    </source>
</evidence>
<feature type="binding site" evidence="12">
    <location>
        <position position="794"/>
    </location>
    <ligand>
        <name>Zn(2+)</name>
        <dbReference type="ChEBI" id="CHEBI:29105"/>
    </ligand>
</feature>
<dbReference type="SUPFAM" id="SSF55186">
    <property type="entry name" value="ThrRS/AlaRS common domain"/>
    <property type="match status" value="1"/>
</dbReference>
<dbReference type="PANTHER" id="PTHR11777:SF9">
    <property type="entry name" value="ALANINE--TRNA LIGASE, CYTOPLASMIC"/>
    <property type="match status" value="1"/>
</dbReference>
<dbReference type="GO" id="GO:0008270">
    <property type="term" value="F:zinc ion binding"/>
    <property type="evidence" value="ECO:0007669"/>
    <property type="project" value="UniProtKB-UniRule"/>
</dbReference>
<comment type="subunit">
    <text evidence="12">Monomer.</text>
</comment>
<keyword evidence="8 12" id="KW-0694">RNA-binding</keyword>
<dbReference type="InterPro" id="IPR002318">
    <property type="entry name" value="Ala-tRNA-lgiase_IIc"/>
</dbReference>
<dbReference type="SUPFAM" id="SSF101353">
    <property type="entry name" value="Putative anticodon-binding domain of alanyl-tRNA synthetase (AlaRS)"/>
    <property type="match status" value="1"/>
</dbReference>
<evidence type="ECO:0000256" key="5">
    <source>
        <dbReference type="ARBA" id="ARBA00022741"/>
    </source>
</evidence>
<keyword evidence="9 12" id="KW-0648">Protein biosynthesis</keyword>